<dbReference type="Pfam" id="PF00483">
    <property type="entry name" value="NTP_transferase"/>
    <property type="match status" value="1"/>
</dbReference>
<dbReference type="Gene3D" id="3.90.550.10">
    <property type="entry name" value="Spore Coat Polysaccharide Biosynthesis Protein SpsA, Chain A"/>
    <property type="match status" value="1"/>
</dbReference>
<evidence type="ECO:0000256" key="4">
    <source>
        <dbReference type="ARBA" id="ARBA00022741"/>
    </source>
</evidence>
<keyword evidence="5" id="KW-0067">ATP-binding</keyword>
<dbReference type="AlphaFoldDB" id="A0A0F9VWV3"/>
<evidence type="ECO:0000256" key="1">
    <source>
        <dbReference type="ARBA" id="ARBA00010443"/>
    </source>
</evidence>
<evidence type="ECO:0000259" key="8">
    <source>
        <dbReference type="Pfam" id="PF24894"/>
    </source>
</evidence>
<evidence type="ECO:0000259" key="7">
    <source>
        <dbReference type="Pfam" id="PF00483"/>
    </source>
</evidence>
<dbReference type="CDD" id="cd02508">
    <property type="entry name" value="ADP_Glucose_PP"/>
    <property type="match status" value="1"/>
</dbReference>
<gene>
    <name evidence="9" type="ORF">LCGC14_0433220</name>
</gene>
<keyword evidence="2" id="KW-0808">Transferase</keyword>
<feature type="domain" description="Nucleotidyl transferase" evidence="7">
    <location>
        <begin position="69"/>
        <end position="339"/>
    </location>
</feature>
<accession>A0A0F9VWV3</accession>
<dbReference type="GO" id="GO:0008878">
    <property type="term" value="F:glucose-1-phosphate adenylyltransferase activity"/>
    <property type="evidence" value="ECO:0007669"/>
    <property type="project" value="InterPro"/>
</dbReference>
<dbReference type="InterPro" id="IPR011831">
    <property type="entry name" value="ADP-Glc_PPase"/>
</dbReference>
<evidence type="ECO:0000256" key="3">
    <source>
        <dbReference type="ARBA" id="ARBA00022695"/>
    </source>
</evidence>
<dbReference type="HAMAP" id="MF_00624">
    <property type="entry name" value="GlgC"/>
    <property type="match status" value="1"/>
</dbReference>
<dbReference type="InterPro" id="IPR029044">
    <property type="entry name" value="Nucleotide-diphossugar_trans"/>
</dbReference>
<dbReference type="CDD" id="cd04651">
    <property type="entry name" value="LbH_G1P_AT_C"/>
    <property type="match status" value="1"/>
</dbReference>
<dbReference type="PROSITE" id="PS00809">
    <property type="entry name" value="ADP_GLC_PYROPHOSPH_2"/>
    <property type="match status" value="1"/>
</dbReference>
<evidence type="ECO:0000256" key="2">
    <source>
        <dbReference type="ARBA" id="ARBA00022679"/>
    </source>
</evidence>
<evidence type="ECO:0000313" key="9">
    <source>
        <dbReference type="EMBL" id="KKN70213.1"/>
    </source>
</evidence>
<comment type="similarity">
    <text evidence="1">Belongs to the bacterial/plant glucose-1-phosphate adenylyltransferase family.</text>
</comment>
<keyword evidence="3" id="KW-0548">Nucleotidyltransferase</keyword>
<protein>
    <submittedName>
        <fullName evidence="9">Uncharacterized protein</fullName>
    </submittedName>
</protein>
<dbReference type="GO" id="GO:0005978">
    <property type="term" value="P:glycogen biosynthetic process"/>
    <property type="evidence" value="ECO:0007669"/>
    <property type="project" value="UniProtKB-KW"/>
</dbReference>
<dbReference type="NCBIfam" id="TIGR02091">
    <property type="entry name" value="glgC"/>
    <property type="match status" value="1"/>
</dbReference>
<reference evidence="9" key="1">
    <citation type="journal article" date="2015" name="Nature">
        <title>Complex archaea that bridge the gap between prokaryotes and eukaryotes.</title>
        <authorList>
            <person name="Spang A."/>
            <person name="Saw J.H."/>
            <person name="Jorgensen S.L."/>
            <person name="Zaremba-Niedzwiedzka K."/>
            <person name="Martijn J."/>
            <person name="Lind A.E."/>
            <person name="van Eijk R."/>
            <person name="Schleper C."/>
            <person name="Guy L."/>
            <person name="Ettema T.J."/>
        </authorList>
    </citation>
    <scope>NUCLEOTIDE SEQUENCE</scope>
</reference>
<name>A0A0F9VWV3_9ZZZZ</name>
<evidence type="ECO:0000256" key="6">
    <source>
        <dbReference type="ARBA" id="ARBA00023056"/>
    </source>
</evidence>
<feature type="domain" description="Glucose-1-phosphate adenylyltransferase/Bifunctional protein GlmU-like C-terminal hexapeptide" evidence="8">
    <location>
        <begin position="362"/>
        <end position="465"/>
    </location>
</feature>
<dbReference type="Pfam" id="PF24894">
    <property type="entry name" value="Hexapep_GlmU"/>
    <property type="match status" value="1"/>
</dbReference>
<sequence length="475" mass="53524">MRRLATLTWYGRLTRVRYIVLSKDRERDKEAFEVGSRRTTLGPPLQKFVGGTMPDNRRAGPLARDTMAYVLAGGRGSRLMEMTDTRAKPAVFFGGKTRIIDFALSNAINSGIRRIGVATQYKAHSLIRHLQHGWNFLRPGRNESFDILPASQRVSETQWYEGTADAVYQNIDIIEDYAPRYIVILAGDHIYKMDYEVMLQQHVDSGADVTVGCLEVPRMEAVAFGVMHVDENYKITDFVEKPADPPAIPGRPDTALASMGIYVFETNFLMDQLRRDAADPNSNRDFGKDIIPHIVKHGSAYAHRFSDSVVRSAAEPDTEAYWRDVGTVDAYWRANIDLTDIIPPLDIYDRDWPIWTYAEIVPPAKFVHDEEGRRGMAVSSLVSGDCIISGGMLNRSLLFTGVRQSSYSRLDYAVVLPQCHIGRHARISNVVIDRGVHIPDGLVIGEDPELDAKRFRRTESGICLVTKPMIDRLTY</sequence>
<dbReference type="NCBIfam" id="NF001947">
    <property type="entry name" value="PRK00725.1"/>
    <property type="match status" value="1"/>
</dbReference>
<proteinExistence type="inferred from homology"/>
<dbReference type="PANTHER" id="PTHR43523">
    <property type="entry name" value="GLUCOSE-1-PHOSPHATE ADENYLYLTRANSFERASE-RELATED"/>
    <property type="match status" value="1"/>
</dbReference>
<keyword evidence="4" id="KW-0547">Nucleotide-binding</keyword>
<dbReference type="PANTHER" id="PTHR43523:SF2">
    <property type="entry name" value="GLUCOSE-1-PHOSPHATE ADENYLYLTRANSFERASE"/>
    <property type="match status" value="1"/>
</dbReference>
<dbReference type="SUPFAM" id="SSF51161">
    <property type="entry name" value="Trimeric LpxA-like enzymes"/>
    <property type="match status" value="1"/>
</dbReference>
<dbReference type="InterPro" id="IPR011004">
    <property type="entry name" value="Trimer_LpxA-like_sf"/>
</dbReference>
<dbReference type="InterPro" id="IPR056818">
    <property type="entry name" value="GlmU/GlgC-like_hexapep"/>
</dbReference>
<dbReference type="InterPro" id="IPR023049">
    <property type="entry name" value="GlgC_bac"/>
</dbReference>
<organism evidence="9">
    <name type="scientific">marine sediment metagenome</name>
    <dbReference type="NCBI Taxonomy" id="412755"/>
    <lineage>
        <taxon>unclassified sequences</taxon>
        <taxon>metagenomes</taxon>
        <taxon>ecological metagenomes</taxon>
    </lineage>
</organism>
<evidence type="ECO:0000256" key="5">
    <source>
        <dbReference type="ARBA" id="ARBA00022840"/>
    </source>
</evidence>
<dbReference type="NCBIfam" id="NF002023">
    <property type="entry name" value="PRK00844.1"/>
    <property type="match status" value="1"/>
</dbReference>
<dbReference type="EMBL" id="LAZR01000408">
    <property type="protein sequence ID" value="KKN70213.1"/>
    <property type="molecule type" value="Genomic_DNA"/>
</dbReference>
<dbReference type="Gene3D" id="2.160.10.10">
    <property type="entry name" value="Hexapeptide repeat proteins"/>
    <property type="match status" value="1"/>
</dbReference>
<dbReference type="InterPro" id="IPR005835">
    <property type="entry name" value="NTP_transferase_dom"/>
</dbReference>
<dbReference type="GO" id="GO:0005524">
    <property type="term" value="F:ATP binding"/>
    <property type="evidence" value="ECO:0007669"/>
    <property type="project" value="UniProtKB-KW"/>
</dbReference>
<comment type="caution">
    <text evidence="9">The sequence shown here is derived from an EMBL/GenBank/DDBJ whole genome shotgun (WGS) entry which is preliminary data.</text>
</comment>
<keyword evidence="6" id="KW-0320">Glycogen biosynthesis</keyword>
<dbReference type="PROSITE" id="PS00810">
    <property type="entry name" value="ADP_GLC_PYROPHOSPH_3"/>
    <property type="match status" value="1"/>
</dbReference>
<dbReference type="InterPro" id="IPR005836">
    <property type="entry name" value="ADP_Glu_pyroP_CS"/>
</dbReference>
<dbReference type="SUPFAM" id="SSF53448">
    <property type="entry name" value="Nucleotide-diphospho-sugar transferases"/>
    <property type="match status" value="1"/>
</dbReference>